<dbReference type="OrthoDB" id="27975at2759"/>
<name>A0A8H3WYI9_GIGMA</name>
<dbReference type="Gene3D" id="3.30.40.10">
    <property type="entry name" value="Zinc/RING finger domain, C3HC4 (zinc finger)"/>
    <property type="match status" value="1"/>
</dbReference>
<feature type="compositionally biased region" description="Polar residues" evidence="5">
    <location>
        <begin position="849"/>
        <end position="865"/>
    </location>
</feature>
<gene>
    <name evidence="7" type="ORF">F8M41_013552</name>
</gene>
<feature type="compositionally biased region" description="Polar residues" evidence="5">
    <location>
        <begin position="453"/>
        <end position="464"/>
    </location>
</feature>
<accession>A0A8H3WYI9</accession>
<feature type="region of interest" description="Disordered" evidence="5">
    <location>
        <begin position="400"/>
        <end position="468"/>
    </location>
</feature>
<evidence type="ECO:0000256" key="2">
    <source>
        <dbReference type="ARBA" id="ARBA00022771"/>
    </source>
</evidence>
<feature type="compositionally biased region" description="Acidic residues" evidence="5">
    <location>
        <begin position="837"/>
        <end position="847"/>
    </location>
</feature>
<feature type="compositionally biased region" description="Polar residues" evidence="5">
    <location>
        <begin position="931"/>
        <end position="951"/>
    </location>
</feature>
<organism evidence="7 8">
    <name type="scientific">Gigaspora margarita</name>
    <dbReference type="NCBI Taxonomy" id="4874"/>
    <lineage>
        <taxon>Eukaryota</taxon>
        <taxon>Fungi</taxon>
        <taxon>Fungi incertae sedis</taxon>
        <taxon>Mucoromycota</taxon>
        <taxon>Glomeromycotina</taxon>
        <taxon>Glomeromycetes</taxon>
        <taxon>Diversisporales</taxon>
        <taxon>Gigasporaceae</taxon>
        <taxon>Gigaspora</taxon>
    </lineage>
</organism>
<dbReference type="PANTHER" id="PTHR10782">
    <property type="entry name" value="ZINC FINGER MIZ DOMAIN-CONTAINING PROTEIN"/>
    <property type="match status" value="1"/>
</dbReference>
<feature type="compositionally biased region" description="Acidic residues" evidence="5">
    <location>
        <begin position="968"/>
        <end position="980"/>
    </location>
</feature>
<feature type="domain" description="SP-RING-type" evidence="6">
    <location>
        <begin position="706"/>
        <end position="787"/>
    </location>
</feature>
<protein>
    <submittedName>
        <fullName evidence="7">E3 sumo-protein ligase</fullName>
    </submittedName>
</protein>
<proteinExistence type="predicted"/>
<evidence type="ECO:0000313" key="8">
    <source>
        <dbReference type="Proteomes" id="UP000439903"/>
    </source>
</evidence>
<dbReference type="Proteomes" id="UP000439903">
    <property type="component" value="Unassembled WGS sequence"/>
</dbReference>
<evidence type="ECO:0000256" key="4">
    <source>
        <dbReference type="PROSITE-ProRule" id="PRU00452"/>
    </source>
</evidence>
<dbReference type="Pfam" id="PF02891">
    <property type="entry name" value="zf-MIZ"/>
    <property type="match status" value="1"/>
</dbReference>
<keyword evidence="8" id="KW-1185">Reference proteome</keyword>
<evidence type="ECO:0000256" key="3">
    <source>
        <dbReference type="ARBA" id="ARBA00022833"/>
    </source>
</evidence>
<keyword evidence="1" id="KW-0479">Metal-binding</keyword>
<evidence type="ECO:0000256" key="1">
    <source>
        <dbReference type="ARBA" id="ARBA00022723"/>
    </source>
</evidence>
<dbReference type="EMBL" id="WTPW01002753">
    <property type="protein sequence ID" value="KAF0367607.1"/>
    <property type="molecule type" value="Genomic_DNA"/>
</dbReference>
<evidence type="ECO:0000256" key="5">
    <source>
        <dbReference type="SAM" id="MobiDB-lite"/>
    </source>
</evidence>
<keyword evidence="2 4" id="KW-0863">Zinc-finger</keyword>
<dbReference type="AlphaFoldDB" id="A0A8H3WYI9"/>
<reference evidence="7 8" key="1">
    <citation type="journal article" date="2019" name="Environ. Microbiol.">
        <title>At the nexus of three kingdoms: the genome of the mycorrhizal fungus Gigaspora margarita provides insights into plant, endobacterial and fungal interactions.</title>
        <authorList>
            <person name="Venice F."/>
            <person name="Ghignone S."/>
            <person name="Salvioli di Fossalunga A."/>
            <person name="Amselem J."/>
            <person name="Novero M."/>
            <person name="Xianan X."/>
            <person name="Sedzielewska Toro K."/>
            <person name="Morin E."/>
            <person name="Lipzen A."/>
            <person name="Grigoriev I.V."/>
            <person name="Henrissat B."/>
            <person name="Martin F.M."/>
            <person name="Bonfante P."/>
        </authorList>
    </citation>
    <scope>NUCLEOTIDE SEQUENCE [LARGE SCALE GENOMIC DNA]</scope>
    <source>
        <strain evidence="7 8">BEG34</strain>
    </source>
</reference>
<keyword evidence="3" id="KW-0862">Zinc</keyword>
<dbReference type="PANTHER" id="PTHR10782:SF4">
    <property type="entry name" value="TONALLI, ISOFORM E"/>
    <property type="match status" value="1"/>
</dbReference>
<dbReference type="InterPro" id="IPR013083">
    <property type="entry name" value="Znf_RING/FYVE/PHD"/>
</dbReference>
<feature type="compositionally biased region" description="Polar residues" evidence="5">
    <location>
        <begin position="425"/>
        <end position="445"/>
    </location>
</feature>
<feature type="region of interest" description="Disordered" evidence="5">
    <location>
        <begin position="804"/>
        <end position="825"/>
    </location>
</feature>
<feature type="compositionally biased region" description="Acidic residues" evidence="5">
    <location>
        <begin position="804"/>
        <end position="817"/>
    </location>
</feature>
<dbReference type="GO" id="GO:0061665">
    <property type="term" value="F:SUMO ligase activity"/>
    <property type="evidence" value="ECO:0007669"/>
    <property type="project" value="TreeGrafter"/>
</dbReference>
<evidence type="ECO:0000313" key="7">
    <source>
        <dbReference type="EMBL" id="KAF0367607.1"/>
    </source>
</evidence>
<dbReference type="GO" id="GO:0008270">
    <property type="term" value="F:zinc ion binding"/>
    <property type="evidence" value="ECO:0007669"/>
    <property type="project" value="UniProtKB-KW"/>
</dbReference>
<dbReference type="PROSITE" id="PS51044">
    <property type="entry name" value="ZF_SP_RING"/>
    <property type="match status" value="1"/>
</dbReference>
<feature type="region of interest" description="Disordered" evidence="5">
    <location>
        <begin position="837"/>
        <end position="873"/>
    </location>
</feature>
<feature type="region of interest" description="Disordered" evidence="5">
    <location>
        <begin position="1"/>
        <end position="37"/>
    </location>
</feature>
<comment type="caution">
    <text evidence="7">The sequence shown here is derived from an EMBL/GenBank/DDBJ whole genome shotgun (WGS) entry which is preliminary data.</text>
</comment>
<dbReference type="GO" id="GO:0016925">
    <property type="term" value="P:protein sumoylation"/>
    <property type="evidence" value="ECO:0007669"/>
    <property type="project" value="TreeGrafter"/>
</dbReference>
<sequence length="992" mass="112391">MNMNNDNTQRSYGYDTTSDANAHYVPSQTGPNAYNHQVKRRRKNTIPDQTSNEFIPVSRGSDQVYGQTQTPVYPNSNYQHNSIPTQNSPSQPLTFEAAVSNQAMLSNTRSLSIDSNHSIYGQSSKPCKSNIITLPNSSKMGLAPNINPQRQAFHNINGINDTQNWYFPVQNSVGHANQMLSNGQFATQDINSVNQDIFTRQQMAMMASTQGQQRPVHTIQSQSTDHNSMTQQNNLWLLSQPFYIAQPIEPTINNPLQSELSPTFNSISPDPRMSINQSQQFNQSLMELDKILDRSNLLNENDQITLCSLCDNISLHIKSLKKYAREINLTSDIQHKLYSCLELIRRYCKDDGIKSAKDVFQTVVDNLHLFSEFQVQQAQRQLQQWLNDINQMYYTPQRNVSRSDKQPIAVSDNTSTIIGGHGTSRIGNCQVQPTRSVQYRSGQPQPSLPMANQIPQRRSTSSNNERVDRSKWAGRLIDHAWSYGISPYYVQTFIQQSVPHSTIHPIAKETIYISQETFNRIWRSETPKLPINSTPSQLPLTYRLISRRTKNIDIDPKSDKCDWPPEEACFNVSINNNSIKLERKQRILHNGMEQYQGVDRPVDVSRYMNSGWNTIQIFQCGCSWCMRNSNEREISIQVFAWESQEFVLRLARLQRLTYEHGLSIANVKQSRPDDSNGSHDIIHTNSTAIDENPRCNPGHTITTIDDDDDVTAYKMTVSLKCPLSMVRIKEPAKGLYCVHIGCFDLETYVQVNMVHTKWTCPMCNGIVTSETLRVDDYFIKLLEQFSSNVSKIAVDSNGTWTIVEQDDNDADSSDDENSNVKRRDSSAKESSVTFIVLDDDDDDDDDSVLQPQSVPSASSKQNETQMPPPSVETVRNDIITSPEVHPPALESLALVASTQMHLPQPLETFSHVVPQIHSLLDPLPSLPSPDTNNDATTNNEYKSPYRTQEANPSTSTPPNDKDPPSDNDSSEEYYEEDEVVCDWTNSLPFNKH</sequence>
<feature type="compositionally biased region" description="Polar residues" evidence="5">
    <location>
        <begin position="1"/>
        <end position="35"/>
    </location>
</feature>
<evidence type="ECO:0000259" key="6">
    <source>
        <dbReference type="PROSITE" id="PS51044"/>
    </source>
</evidence>
<feature type="compositionally biased region" description="Polar residues" evidence="5">
    <location>
        <begin position="983"/>
        <end position="992"/>
    </location>
</feature>
<dbReference type="GO" id="GO:0016874">
    <property type="term" value="F:ligase activity"/>
    <property type="evidence" value="ECO:0007669"/>
    <property type="project" value="UniProtKB-KW"/>
</dbReference>
<dbReference type="InterPro" id="IPR057847">
    <property type="entry name" value="ZMIZ1/ZMIZ2_GBD-like"/>
</dbReference>
<dbReference type="GO" id="GO:0000785">
    <property type="term" value="C:chromatin"/>
    <property type="evidence" value="ECO:0007669"/>
    <property type="project" value="TreeGrafter"/>
</dbReference>
<dbReference type="InterPro" id="IPR004181">
    <property type="entry name" value="Znf_MIZ"/>
</dbReference>
<feature type="region of interest" description="Disordered" evidence="5">
    <location>
        <begin position="923"/>
        <end position="992"/>
    </location>
</feature>
<keyword evidence="7" id="KW-0436">Ligase</keyword>
<dbReference type="CDD" id="cd16650">
    <property type="entry name" value="SP-RING_PIAS-like"/>
    <property type="match status" value="1"/>
</dbReference>
<dbReference type="Pfam" id="PF25527">
    <property type="entry name" value="GBD-like_ZMIZ1_ZMIZ2"/>
    <property type="match status" value="1"/>
</dbReference>